<evidence type="ECO:0000313" key="3">
    <source>
        <dbReference type="EMBL" id="KRL01495.1"/>
    </source>
</evidence>
<reference evidence="3 4" key="1">
    <citation type="journal article" date="2015" name="Genome Announc.">
        <title>Expanding the biotechnology potential of lactobacilli through comparative genomics of 213 strains and associated genera.</title>
        <authorList>
            <person name="Sun Z."/>
            <person name="Harris H.M."/>
            <person name="McCann A."/>
            <person name="Guo C."/>
            <person name="Argimon S."/>
            <person name="Zhang W."/>
            <person name="Yang X."/>
            <person name="Jeffery I.B."/>
            <person name="Cooney J.C."/>
            <person name="Kagawa T.F."/>
            <person name="Liu W."/>
            <person name="Song Y."/>
            <person name="Salvetti E."/>
            <person name="Wrobel A."/>
            <person name="Rasinkangas P."/>
            <person name="Parkhill J."/>
            <person name="Rea M.C."/>
            <person name="O'Sullivan O."/>
            <person name="Ritari J."/>
            <person name="Douillard F.P."/>
            <person name="Paul Ross R."/>
            <person name="Yang R."/>
            <person name="Briner A.E."/>
            <person name="Felis G.E."/>
            <person name="de Vos W.M."/>
            <person name="Barrangou R."/>
            <person name="Klaenhammer T.R."/>
            <person name="Caufield P.W."/>
            <person name="Cui Y."/>
            <person name="Zhang H."/>
            <person name="O'Toole P.W."/>
        </authorList>
    </citation>
    <scope>NUCLEOTIDE SEQUENCE [LARGE SCALE GENOMIC DNA]</scope>
    <source>
        <strain evidence="3 4">DSM 19910</strain>
    </source>
</reference>
<evidence type="ECO:0000256" key="2">
    <source>
        <dbReference type="ARBA" id="ARBA00022448"/>
    </source>
</evidence>
<accession>A0A0R1M0M9</accession>
<dbReference type="InterPro" id="IPR050153">
    <property type="entry name" value="Metal_Ion_Import_ABC"/>
</dbReference>
<dbReference type="SUPFAM" id="SSF52540">
    <property type="entry name" value="P-loop containing nucleoside triphosphate hydrolases"/>
    <property type="match status" value="1"/>
</dbReference>
<organism evidence="3 4">
    <name type="scientific">Liquorilactobacillus capillatus DSM 19910</name>
    <dbReference type="NCBI Taxonomy" id="1423731"/>
    <lineage>
        <taxon>Bacteria</taxon>
        <taxon>Bacillati</taxon>
        <taxon>Bacillota</taxon>
        <taxon>Bacilli</taxon>
        <taxon>Lactobacillales</taxon>
        <taxon>Lactobacillaceae</taxon>
        <taxon>Liquorilactobacillus</taxon>
    </lineage>
</organism>
<gene>
    <name evidence="3" type="ORF">FC81_GL001178</name>
</gene>
<dbReference type="Gene3D" id="3.40.50.300">
    <property type="entry name" value="P-loop containing nucleotide triphosphate hydrolases"/>
    <property type="match status" value="1"/>
</dbReference>
<dbReference type="EMBL" id="AZEF01000025">
    <property type="protein sequence ID" value="KRL01495.1"/>
    <property type="molecule type" value="Genomic_DNA"/>
</dbReference>
<dbReference type="STRING" id="1423731.FC81_GL001178"/>
<comment type="similarity">
    <text evidence="1">Belongs to the ABC transporter superfamily.</text>
</comment>
<keyword evidence="4" id="KW-1185">Reference proteome</keyword>
<sequence length="76" mass="8816">MLATALIHHPKILILDEPSSGLDQDSLQCIIKVIRKYRSQFSTTFLTISHDPQFLYQVCEQVLLFKENKQPAMKQK</sequence>
<keyword evidence="2" id="KW-0813">Transport</keyword>
<proteinExistence type="inferred from homology"/>
<dbReference type="Proteomes" id="UP000051621">
    <property type="component" value="Unassembled WGS sequence"/>
</dbReference>
<comment type="caution">
    <text evidence="3">The sequence shown here is derived from an EMBL/GenBank/DDBJ whole genome shotgun (WGS) entry which is preliminary data.</text>
</comment>
<protein>
    <recommendedName>
        <fullName evidence="5">ATPase AAA-type core domain-containing protein</fullName>
    </recommendedName>
</protein>
<dbReference type="OrthoDB" id="2968466at2"/>
<dbReference type="PANTHER" id="PTHR42734:SF17">
    <property type="entry name" value="METAL TRANSPORT SYSTEM ATP-BINDING PROTEIN TM_0124-RELATED"/>
    <property type="match status" value="1"/>
</dbReference>
<name>A0A0R1M0M9_9LACO</name>
<evidence type="ECO:0008006" key="5">
    <source>
        <dbReference type="Google" id="ProtNLM"/>
    </source>
</evidence>
<dbReference type="PANTHER" id="PTHR42734">
    <property type="entry name" value="METAL TRANSPORT SYSTEM ATP-BINDING PROTEIN TM_0124-RELATED"/>
    <property type="match status" value="1"/>
</dbReference>
<evidence type="ECO:0000313" key="4">
    <source>
        <dbReference type="Proteomes" id="UP000051621"/>
    </source>
</evidence>
<dbReference type="AlphaFoldDB" id="A0A0R1M0M9"/>
<dbReference type="PATRIC" id="fig|1423731.3.peg.1208"/>
<dbReference type="RefSeq" id="WP_057743922.1">
    <property type="nucleotide sequence ID" value="NZ_AZEF01000025.1"/>
</dbReference>
<dbReference type="InterPro" id="IPR027417">
    <property type="entry name" value="P-loop_NTPase"/>
</dbReference>
<evidence type="ECO:0000256" key="1">
    <source>
        <dbReference type="ARBA" id="ARBA00005417"/>
    </source>
</evidence>